<dbReference type="AlphaFoldDB" id="E8N0Z9"/>
<dbReference type="PANTHER" id="PTHR34383:SF3">
    <property type="entry name" value="POLYPHOSPHATE:AMP PHOSPHOTRANSFERASE"/>
    <property type="match status" value="1"/>
</dbReference>
<dbReference type="SUPFAM" id="SSF52540">
    <property type="entry name" value="P-loop containing nucleoside triphosphate hydrolases"/>
    <property type="match status" value="1"/>
</dbReference>
<dbReference type="GO" id="GO:0006797">
    <property type="term" value="P:polyphosphate metabolic process"/>
    <property type="evidence" value="ECO:0007669"/>
    <property type="project" value="InterPro"/>
</dbReference>
<dbReference type="PIRSF" id="PIRSF028756">
    <property type="entry name" value="PPK2_prd"/>
    <property type="match status" value="1"/>
</dbReference>
<proteinExistence type="predicted"/>
<dbReference type="Proteomes" id="UP000008922">
    <property type="component" value="Chromosome"/>
</dbReference>
<keyword evidence="6" id="KW-1185">Reference proteome</keyword>
<dbReference type="eggNOG" id="COG2326">
    <property type="taxonomic scope" value="Bacteria"/>
</dbReference>
<dbReference type="Gene3D" id="3.40.50.300">
    <property type="entry name" value="P-loop containing nucleotide triphosphate hydrolases"/>
    <property type="match status" value="1"/>
</dbReference>
<gene>
    <name evidence="5" type="ordered locus">ANT_05100</name>
</gene>
<reference evidence="5 6" key="1">
    <citation type="submission" date="2010-12" db="EMBL/GenBank/DDBJ databases">
        <title>Whole genome sequence of Anaerolinea thermophila UNI-1.</title>
        <authorList>
            <person name="Narita-Yamada S."/>
            <person name="Kishi E."/>
            <person name="Watanabe Y."/>
            <person name="Takasaki K."/>
            <person name="Ankai A."/>
            <person name="Oguchi A."/>
            <person name="Fukui S."/>
            <person name="Takahashi M."/>
            <person name="Yashiro I."/>
            <person name="Hosoyama A."/>
            <person name="Sekiguchi Y."/>
            <person name="Hanada S."/>
            <person name="Fujita N."/>
        </authorList>
    </citation>
    <scope>NUCLEOTIDE SEQUENCE [LARGE SCALE GENOMIC DNA]</scope>
    <source>
        <strain evidence="6">DSM 14523 / JCM 11388 / NBRC 100420 / UNI-1</strain>
    </source>
</reference>
<evidence type="ECO:0000259" key="4">
    <source>
        <dbReference type="Pfam" id="PF03976"/>
    </source>
</evidence>
<keyword evidence="2 5" id="KW-0418">Kinase</keyword>
<keyword evidence="1" id="KW-0808">Transferase</keyword>
<evidence type="ECO:0000313" key="6">
    <source>
        <dbReference type="Proteomes" id="UP000008922"/>
    </source>
</evidence>
<dbReference type="GO" id="GO:0008976">
    <property type="term" value="F:polyphosphate kinase activity"/>
    <property type="evidence" value="ECO:0007669"/>
    <property type="project" value="InterPro"/>
</dbReference>
<dbReference type="PANTHER" id="PTHR34383">
    <property type="entry name" value="POLYPHOSPHATE:AMP PHOSPHOTRANSFERASE-RELATED"/>
    <property type="match status" value="1"/>
</dbReference>
<feature type="domain" description="Polyphosphate kinase-2-related" evidence="4">
    <location>
        <begin position="32"/>
        <end position="255"/>
    </location>
</feature>
<dbReference type="InterPro" id="IPR022300">
    <property type="entry name" value="PPK2-rel_1"/>
</dbReference>
<dbReference type="HOGENOM" id="CLU_048699_1_0_0"/>
<keyword evidence="3" id="KW-0175">Coiled coil</keyword>
<accession>E8N0Z9</accession>
<sequence length="281" mass="33105">MGEAMERYFIKPGEKVRLKDWSPDPPKDFEGDKESTRAAVAELNRKLEVLQERLYAERKHKVLVILQGMDTSGKDGVIRSVFEGVNPQGVKVANFKVPTQEELDHDYLWRVHKVVPGKGEIVIFNRSHYEDVLVVRVHNLVPPEVWKKRYEQINQFERLLHETGTTILKFFLFISREEQKQRLLERLADPAKHWKFNPGDLKERALWEEYEKAYEDVLSRTSTEYAPWILVPADKKWYRDWVISRVLVETLEGLEIQLPPPLADAETYRRQLLEEDAPESR</sequence>
<evidence type="ECO:0000313" key="5">
    <source>
        <dbReference type="EMBL" id="BAJ62544.1"/>
    </source>
</evidence>
<evidence type="ECO:0000256" key="1">
    <source>
        <dbReference type="ARBA" id="ARBA00022679"/>
    </source>
</evidence>
<dbReference type="InParanoid" id="E8N0Z9"/>
<feature type="coiled-coil region" evidence="3">
    <location>
        <begin position="33"/>
        <end position="60"/>
    </location>
</feature>
<dbReference type="NCBIfam" id="TIGR03709">
    <property type="entry name" value="PPK2_rel_1"/>
    <property type="match status" value="1"/>
</dbReference>
<evidence type="ECO:0000256" key="2">
    <source>
        <dbReference type="ARBA" id="ARBA00022777"/>
    </source>
</evidence>
<name>E8N0Z9_ANATU</name>
<protein>
    <submittedName>
        <fullName evidence="5">Polyphosphate kinase 2</fullName>
    </submittedName>
</protein>
<dbReference type="STRING" id="926569.ANT_05100"/>
<organism evidence="5 6">
    <name type="scientific">Anaerolinea thermophila (strain DSM 14523 / JCM 11388 / NBRC 100420 / UNI-1)</name>
    <dbReference type="NCBI Taxonomy" id="926569"/>
    <lineage>
        <taxon>Bacteria</taxon>
        <taxon>Bacillati</taxon>
        <taxon>Chloroflexota</taxon>
        <taxon>Anaerolineae</taxon>
        <taxon>Anaerolineales</taxon>
        <taxon>Anaerolineaceae</taxon>
        <taxon>Anaerolinea</taxon>
    </lineage>
</organism>
<dbReference type="InterPro" id="IPR027417">
    <property type="entry name" value="P-loop_NTPase"/>
</dbReference>
<dbReference type="InterPro" id="IPR016898">
    <property type="entry name" value="Polyphosphate_phosphotransfera"/>
</dbReference>
<dbReference type="KEGG" id="atm:ANT_05100"/>
<dbReference type="InterPro" id="IPR022488">
    <property type="entry name" value="PPK2-related"/>
</dbReference>
<dbReference type="Pfam" id="PF03976">
    <property type="entry name" value="PPK2"/>
    <property type="match status" value="1"/>
</dbReference>
<dbReference type="EMBL" id="AP012029">
    <property type="protein sequence ID" value="BAJ62544.1"/>
    <property type="molecule type" value="Genomic_DNA"/>
</dbReference>
<evidence type="ECO:0000256" key="3">
    <source>
        <dbReference type="SAM" id="Coils"/>
    </source>
</evidence>